<dbReference type="Proteomes" id="UP000077266">
    <property type="component" value="Unassembled WGS sequence"/>
</dbReference>
<name>A0A165H139_EXIGL</name>
<reference evidence="1 2" key="1">
    <citation type="journal article" date="2016" name="Mol. Biol. Evol.">
        <title>Comparative Genomics of Early-Diverging Mushroom-Forming Fungi Provides Insights into the Origins of Lignocellulose Decay Capabilities.</title>
        <authorList>
            <person name="Nagy L.G."/>
            <person name="Riley R."/>
            <person name="Tritt A."/>
            <person name="Adam C."/>
            <person name="Daum C."/>
            <person name="Floudas D."/>
            <person name="Sun H."/>
            <person name="Yadav J.S."/>
            <person name="Pangilinan J."/>
            <person name="Larsson K.H."/>
            <person name="Matsuura K."/>
            <person name="Barry K."/>
            <person name="Labutti K."/>
            <person name="Kuo R."/>
            <person name="Ohm R.A."/>
            <person name="Bhattacharya S.S."/>
            <person name="Shirouzu T."/>
            <person name="Yoshinaga Y."/>
            <person name="Martin F.M."/>
            <person name="Grigoriev I.V."/>
            <person name="Hibbett D.S."/>
        </authorList>
    </citation>
    <scope>NUCLEOTIDE SEQUENCE [LARGE SCALE GENOMIC DNA]</scope>
    <source>
        <strain evidence="1 2">HHB12029</strain>
    </source>
</reference>
<protein>
    <submittedName>
        <fullName evidence="1">Uncharacterized protein</fullName>
    </submittedName>
</protein>
<proteinExistence type="predicted"/>
<dbReference type="AlphaFoldDB" id="A0A165H139"/>
<dbReference type="EMBL" id="KV426030">
    <property type="protein sequence ID" value="KZV91298.1"/>
    <property type="molecule type" value="Genomic_DNA"/>
</dbReference>
<organism evidence="1 2">
    <name type="scientific">Exidia glandulosa HHB12029</name>
    <dbReference type="NCBI Taxonomy" id="1314781"/>
    <lineage>
        <taxon>Eukaryota</taxon>
        <taxon>Fungi</taxon>
        <taxon>Dikarya</taxon>
        <taxon>Basidiomycota</taxon>
        <taxon>Agaricomycotina</taxon>
        <taxon>Agaricomycetes</taxon>
        <taxon>Auriculariales</taxon>
        <taxon>Exidiaceae</taxon>
        <taxon>Exidia</taxon>
    </lineage>
</organism>
<dbReference type="InParanoid" id="A0A165H139"/>
<accession>A0A165H139</accession>
<sequence length="294" mass="33453">MSFQPVVSLHSSLNNLPPRDVCDAIDAIIGFFRCGKIQDAFDCIETSFGTPARRPNRRTCILALGFFLWKSLCQYETSAVTWLWDIAGPEGDFLRRVQFGDDIACDVEVGYSYLPVRTLYTLAKFRPEGEGNRLHGAPRNPAYTFSWTPAPPNAHEGWERPRDRHLASGPLNPVQLGRHVLRAYNRGSIEGAMSSLAHRFACTTAANQALLVAYLIHCNSINLDINRELVFQFRSGTDFWEKLHWSCFSLMRQSNYLPLFEALHWLRTTHAAWKKTDSNLWLMPGPHRAATERV</sequence>
<keyword evidence="2" id="KW-1185">Reference proteome</keyword>
<evidence type="ECO:0000313" key="2">
    <source>
        <dbReference type="Proteomes" id="UP000077266"/>
    </source>
</evidence>
<evidence type="ECO:0000313" key="1">
    <source>
        <dbReference type="EMBL" id="KZV91298.1"/>
    </source>
</evidence>
<gene>
    <name evidence="1" type="ORF">EXIGLDRAFT_770022</name>
</gene>